<dbReference type="InterPro" id="IPR037147">
    <property type="entry name" value="Ribosomal_bL28_sf"/>
</dbReference>
<reference evidence="4 5" key="1">
    <citation type="journal article" date="2006" name="Science">
        <title>The 160-kilobase genome of the bacterial endosymbiont Carsonella.</title>
        <authorList>
            <person name="Nakabachi A."/>
            <person name="Yamashita A."/>
            <person name="Toh H."/>
            <person name="Ishikawa H."/>
            <person name="Dunbar H."/>
            <person name="Moran N."/>
            <person name="Hattori M."/>
        </authorList>
    </citation>
    <scope>NUCLEOTIDE SEQUENCE [LARGE SCALE GENOMIC DNA]</scope>
    <source>
        <strain evidence="4 5">PV</strain>
    </source>
</reference>
<accession>Q05FM4</accession>
<sequence length="62" mass="7243">MSKICLLCKKKTLIKNNVSNSNIKNKKKTKTNFKNISIWKKNAFIKINISTKSIKIIKRCIF</sequence>
<evidence type="ECO:0000256" key="2">
    <source>
        <dbReference type="ARBA" id="ARBA00022980"/>
    </source>
</evidence>
<dbReference type="RefSeq" id="WP_011672339.1">
    <property type="nucleotide sequence ID" value="NC_008512.1"/>
</dbReference>
<dbReference type="SUPFAM" id="SSF143800">
    <property type="entry name" value="L28p-like"/>
    <property type="match status" value="1"/>
</dbReference>
<dbReference type="GO" id="GO:0003735">
    <property type="term" value="F:structural constituent of ribosome"/>
    <property type="evidence" value="ECO:0007669"/>
    <property type="project" value="InterPro"/>
</dbReference>
<dbReference type="Proteomes" id="UP000000777">
    <property type="component" value="Chromosome"/>
</dbReference>
<evidence type="ECO:0000313" key="4">
    <source>
        <dbReference type="EMBL" id="BAF35147.1"/>
    </source>
</evidence>
<dbReference type="AlphaFoldDB" id="Q05FM4"/>
<organism evidence="4 5">
    <name type="scientific">Carsonella ruddii (strain PV)</name>
    <dbReference type="NCBI Taxonomy" id="387662"/>
    <lineage>
        <taxon>Bacteria</taxon>
        <taxon>Pseudomonadati</taxon>
        <taxon>Pseudomonadota</taxon>
        <taxon>Gammaproteobacteria</taxon>
        <taxon>Oceanospirillales</taxon>
        <taxon>Halomonadaceae</taxon>
        <taxon>Zymobacter group</taxon>
        <taxon>Candidatus Carsonella</taxon>
    </lineage>
</organism>
<dbReference type="GO" id="GO:1990904">
    <property type="term" value="C:ribonucleoprotein complex"/>
    <property type="evidence" value="ECO:0007669"/>
    <property type="project" value="UniProtKB-KW"/>
</dbReference>
<proteinExistence type="inferred from homology"/>
<keyword evidence="3" id="KW-0687">Ribonucleoprotein</keyword>
<evidence type="ECO:0000256" key="3">
    <source>
        <dbReference type="ARBA" id="ARBA00023274"/>
    </source>
</evidence>
<dbReference type="InterPro" id="IPR026569">
    <property type="entry name" value="Ribosomal_bL28"/>
</dbReference>
<protein>
    <submittedName>
        <fullName evidence="4">Ribosomal protein L28</fullName>
    </submittedName>
</protein>
<dbReference type="STRING" id="387662.CRP_116"/>
<dbReference type="Pfam" id="PF00830">
    <property type="entry name" value="Ribosomal_L28"/>
    <property type="match status" value="1"/>
</dbReference>
<dbReference type="GO" id="GO:0005840">
    <property type="term" value="C:ribosome"/>
    <property type="evidence" value="ECO:0007669"/>
    <property type="project" value="UniProtKB-KW"/>
</dbReference>
<dbReference type="InterPro" id="IPR034704">
    <property type="entry name" value="Ribosomal_bL28/bL31-like_sf"/>
</dbReference>
<dbReference type="HOGENOM" id="CLU_064548_8_0_6"/>
<dbReference type="EMBL" id="AP009180">
    <property type="protein sequence ID" value="BAF35147.1"/>
    <property type="molecule type" value="Genomic_DNA"/>
</dbReference>
<name>Q05FM4_CARRP</name>
<dbReference type="KEGG" id="crp:CRP_116"/>
<gene>
    <name evidence="4" type="ordered locus">CRP_116</name>
</gene>
<evidence type="ECO:0000256" key="1">
    <source>
        <dbReference type="ARBA" id="ARBA00008760"/>
    </source>
</evidence>
<evidence type="ECO:0000313" key="5">
    <source>
        <dbReference type="Proteomes" id="UP000000777"/>
    </source>
</evidence>
<dbReference type="Gene3D" id="2.30.170.40">
    <property type="entry name" value="Ribosomal protein L28/L24"/>
    <property type="match status" value="1"/>
</dbReference>
<keyword evidence="2 4" id="KW-0689">Ribosomal protein</keyword>
<comment type="similarity">
    <text evidence="1">Belongs to the bacterial ribosomal protein bL28 family.</text>
</comment>